<dbReference type="EMBL" id="VIFY01000383">
    <property type="protein sequence ID" value="TQB67505.1"/>
    <property type="molecule type" value="Genomic_DNA"/>
</dbReference>
<accession>A0A507QKD0</accession>
<comment type="caution">
    <text evidence="1">The sequence shown here is derived from an EMBL/GenBank/DDBJ whole genome shotgun (WGS) entry which is preliminary data.</text>
</comment>
<organism evidence="1 2">
    <name type="scientific">Monascus purpureus</name>
    <name type="common">Red mold</name>
    <name type="synonym">Monascus anka</name>
    <dbReference type="NCBI Taxonomy" id="5098"/>
    <lineage>
        <taxon>Eukaryota</taxon>
        <taxon>Fungi</taxon>
        <taxon>Dikarya</taxon>
        <taxon>Ascomycota</taxon>
        <taxon>Pezizomycotina</taxon>
        <taxon>Eurotiomycetes</taxon>
        <taxon>Eurotiomycetidae</taxon>
        <taxon>Eurotiales</taxon>
        <taxon>Aspergillaceae</taxon>
        <taxon>Monascus</taxon>
    </lineage>
</organism>
<dbReference type="AlphaFoldDB" id="A0A507QKD0"/>
<proteinExistence type="predicted"/>
<dbReference type="Proteomes" id="UP000319663">
    <property type="component" value="Unassembled WGS sequence"/>
</dbReference>
<protein>
    <submittedName>
        <fullName evidence="1">Uncharacterized protein</fullName>
    </submittedName>
</protein>
<name>A0A507QKD0_MONPU</name>
<keyword evidence="2" id="KW-1185">Reference proteome</keyword>
<evidence type="ECO:0000313" key="2">
    <source>
        <dbReference type="Proteomes" id="UP000319663"/>
    </source>
</evidence>
<reference evidence="1 2" key="1">
    <citation type="submission" date="2019-06" db="EMBL/GenBank/DDBJ databases">
        <title>Wine fermentation using esterase from Monascus purpureus.</title>
        <authorList>
            <person name="Geng C."/>
            <person name="Zhang Y."/>
        </authorList>
    </citation>
    <scope>NUCLEOTIDE SEQUENCE [LARGE SCALE GENOMIC DNA]</scope>
    <source>
        <strain evidence="1">HQ1</strain>
    </source>
</reference>
<evidence type="ECO:0000313" key="1">
    <source>
        <dbReference type="EMBL" id="TQB67505.1"/>
    </source>
</evidence>
<sequence length="259" mass="29464">MFRNPRQVAPDSVSSEFSQILKPLPVISWGQLAMYHLGVPTGAGDHMFVVRDEHHQTAIQKLKDSGFTQAPPDRRAAPEIMESLPDPQAVLDEINKGYERLDRYCTSFQFPPHLPFSGDQIFLIPNSFAHLPLDNLGMPSNLSSQRAQPKQYEVYGNLFYPLEAALVESFVKGIIHDIEELGFSSWQLLLNAWISMMRSYLEVNNDILDNCADERAVEWYSTHFGRIHEAQYGEWDLRVSKRLGSGKEMPVDMRGNPIS</sequence>
<gene>
    <name evidence="1" type="ORF">MPDQ_005420</name>
</gene>